<reference evidence="2" key="1">
    <citation type="journal article" date="2019" name="Int. J. Syst. Evol. Microbiol.">
        <title>The Global Catalogue of Microorganisms (GCM) 10K type strain sequencing project: providing services to taxonomists for standard genome sequencing and annotation.</title>
        <authorList>
            <consortium name="The Broad Institute Genomics Platform"/>
            <consortium name="The Broad Institute Genome Sequencing Center for Infectious Disease"/>
            <person name="Wu L."/>
            <person name="Ma J."/>
        </authorList>
    </citation>
    <scope>NUCLEOTIDE SEQUENCE [LARGE SCALE GENOMIC DNA]</scope>
    <source>
        <strain evidence="2">CGMCC 4.7248</strain>
    </source>
</reference>
<dbReference type="Proteomes" id="UP001596154">
    <property type="component" value="Unassembled WGS sequence"/>
</dbReference>
<keyword evidence="2" id="KW-1185">Reference proteome</keyword>
<name>A0ABW0V350_9ACTN</name>
<evidence type="ECO:0000313" key="1">
    <source>
        <dbReference type="EMBL" id="MFC5639159.1"/>
    </source>
</evidence>
<sequence length="44" mass="4421">MVRTLTGDEAPPAPLPVVSVTLGAVVLDEHVGARVVAGTLVVLT</sequence>
<proteinExistence type="predicted"/>
<protein>
    <submittedName>
        <fullName evidence="1">Uncharacterized protein</fullName>
    </submittedName>
</protein>
<comment type="caution">
    <text evidence="1">The sequence shown here is derived from an EMBL/GenBank/DDBJ whole genome shotgun (WGS) entry which is preliminary data.</text>
</comment>
<dbReference type="RefSeq" id="WP_381030922.1">
    <property type="nucleotide sequence ID" value="NZ_JBHSNY010000017.1"/>
</dbReference>
<organism evidence="1 2">
    <name type="scientific">Streptomyces bullii</name>
    <dbReference type="NCBI Taxonomy" id="349910"/>
    <lineage>
        <taxon>Bacteria</taxon>
        <taxon>Bacillati</taxon>
        <taxon>Actinomycetota</taxon>
        <taxon>Actinomycetes</taxon>
        <taxon>Kitasatosporales</taxon>
        <taxon>Streptomycetaceae</taxon>
        <taxon>Streptomyces</taxon>
    </lineage>
</organism>
<gene>
    <name evidence="1" type="ORF">ACFPZJ_36585</name>
</gene>
<accession>A0ABW0V350</accession>
<dbReference type="EMBL" id="JBHSNY010000017">
    <property type="protein sequence ID" value="MFC5639159.1"/>
    <property type="molecule type" value="Genomic_DNA"/>
</dbReference>
<evidence type="ECO:0000313" key="2">
    <source>
        <dbReference type="Proteomes" id="UP001596154"/>
    </source>
</evidence>